<organism evidence="10 11">
    <name type="scientific">Thermogutta terrifontis</name>
    <dbReference type="NCBI Taxonomy" id="1331910"/>
    <lineage>
        <taxon>Bacteria</taxon>
        <taxon>Pseudomonadati</taxon>
        <taxon>Planctomycetota</taxon>
        <taxon>Planctomycetia</taxon>
        <taxon>Pirellulales</taxon>
        <taxon>Thermoguttaceae</taxon>
        <taxon>Thermogutta</taxon>
    </lineage>
</organism>
<keyword evidence="8" id="KW-1133">Transmembrane helix</keyword>
<feature type="domain" description="PpiC" evidence="9">
    <location>
        <begin position="211"/>
        <end position="302"/>
    </location>
</feature>
<gene>
    <name evidence="10" type="ORF">THTE_0053</name>
</gene>
<keyword evidence="4 6" id="KW-0697">Rotamase</keyword>
<evidence type="ECO:0000256" key="6">
    <source>
        <dbReference type="PROSITE-ProRule" id="PRU00278"/>
    </source>
</evidence>
<dbReference type="Gene3D" id="3.10.50.40">
    <property type="match status" value="2"/>
</dbReference>
<dbReference type="EMBL" id="CP018477">
    <property type="protein sequence ID" value="ASV72655.1"/>
    <property type="molecule type" value="Genomic_DNA"/>
</dbReference>
<dbReference type="Gene3D" id="1.10.4030.10">
    <property type="entry name" value="Porin chaperone SurA, peptide-binding domain"/>
    <property type="match status" value="2"/>
</dbReference>
<dbReference type="EC" id="5.2.1.8" evidence="2"/>
<keyword evidence="3" id="KW-0732">Signal</keyword>
<dbReference type="InterPro" id="IPR000297">
    <property type="entry name" value="PPIase_PpiC"/>
</dbReference>
<keyword evidence="8" id="KW-0812">Transmembrane</keyword>
<proteinExistence type="predicted"/>
<comment type="catalytic activity">
    <reaction evidence="1">
        <text>[protein]-peptidylproline (omega=180) = [protein]-peptidylproline (omega=0)</text>
        <dbReference type="Rhea" id="RHEA:16237"/>
        <dbReference type="Rhea" id="RHEA-COMP:10747"/>
        <dbReference type="Rhea" id="RHEA-COMP:10748"/>
        <dbReference type="ChEBI" id="CHEBI:83833"/>
        <dbReference type="ChEBI" id="CHEBI:83834"/>
        <dbReference type="EC" id="5.2.1.8"/>
    </reaction>
</comment>
<evidence type="ECO:0000256" key="1">
    <source>
        <dbReference type="ARBA" id="ARBA00000971"/>
    </source>
</evidence>
<feature type="transmembrane region" description="Helical" evidence="8">
    <location>
        <begin position="18"/>
        <end position="36"/>
    </location>
</feature>
<feature type="compositionally biased region" description="Low complexity" evidence="7">
    <location>
        <begin position="68"/>
        <end position="81"/>
    </location>
</feature>
<keyword evidence="8" id="KW-0472">Membrane</keyword>
<dbReference type="InterPro" id="IPR050245">
    <property type="entry name" value="PrsA_foldase"/>
</dbReference>
<dbReference type="InterPro" id="IPR027304">
    <property type="entry name" value="Trigger_fact/SurA_dom_sf"/>
</dbReference>
<evidence type="ECO:0000256" key="8">
    <source>
        <dbReference type="SAM" id="Phobius"/>
    </source>
</evidence>
<evidence type="ECO:0000256" key="7">
    <source>
        <dbReference type="SAM" id="MobiDB-lite"/>
    </source>
</evidence>
<dbReference type="SUPFAM" id="SSF109998">
    <property type="entry name" value="Triger factor/SurA peptide-binding domain-like"/>
    <property type="match status" value="2"/>
</dbReference>
<name>A0A286R9L7_9BACT</name>
<dbReference type="InterPro" id="IPR046357">
    <property type="entry name" value="PPIase_dom_sf"/>
</dbReference>
<dbReference type="Proteomes" id="UP000215086">
    <property type="component" value="Chromosome"/>
</dbReference>
<keyword evidence="5 6" id="KW-0413">Isomerase</keyword>
<dbReference type="AlphaFoldDB" id="A0A286R9L7"/>
<dbReference type="KEGG" id="ttf:THTE_0053"/>
<evidence type="ECO:0000256" key="5">
    <source>
        <dbReference type="ARBA" id="ARBA00023235"/>
    </source>
</evidence>
<evidence type="ECO:0000256" key="3">
    <source>
        <dbReference type="ARBA" id="ARBA00022729"/>
    </source>
</evidence>
<evidence type="ECO:0000313" key="11">
    <source>
        <dbReference type="Proteomes" id="UP000215086"/>
    </source>
</evidence>
<protein>
    <recommendedName>
        <fullName evidence="2">peptidylprolyl isomerase</fullName>
        <ecNumber evidence="2">5.2.1.8</ecNumber>
    </recommendedName>
</protein>
<dbReference type="PROSITE" id="PS50198">
    <property type="entry name" value="PPIC_PPIASE_2"/>
    <property type="match status" value="2"/>
</dbReference>
<reference evidence="10 11" key="1">
    <citation type="journal article" name="Front. Microbiol.">
        <title>Sugar Metabolism of the First Thermophilic Planctomycete Thermogutta terrifontis: Comparative Genomic and Transcriptomic Approaches.</title>
        <authorList>
            <person name="Elcheninov A.G."/>
            <person name="Menzel P."/>
            <person name="Gudbergsdottir S.R."/>
            <person name="Slesarev A.I."/>
            <person name="Kadnikov V.V."/>
            <person name="Krogh A."/>
            <person name="Bonch-Osmolovskaya E.A."/>
            <person name="Peng X."/>
            <person name="Kublanov I.V."/>
        </authorList>
    </citation>
    <scope>NUCLEOTIDE SEQUENCE [LARGE SCALE GENOMIC DNA]</scope>
    <source>
        <strain evidence="10 11">R1</strain>
    </source>
</reference>
<evidence type="ECO:0000256" key="4">
    <source>
        <dbReference type="ARBA" id="ARBA00023110"/>
    </source>
</evidence>
<dbReference type="PANTHER" id="PTHR47245:SF1">
    <property type="entry name" value="FOLDASE PROTEIN PRSA"/>
    <property type="match status" value="1"/>
</dbReference>
<dbReference type="Pfam" id="PF13145">
    <property type="entry name" value="Rotamase_2"/>
    <property type="match status" value="1"/>
</dbReference>
<evidence type="ECO:0000313" key="10">
    <source>
        <dbReference type="EMBL" id="ASV72655.1"/>
    </source>
</evidence>
<keyword evidence="11" id="KW-1185">Reference proteome</keyword>
<feature type="region of interest" description="Disordered" evidence="7">
    <location>
        <begin position="43"/>
        <end position="95"/>
    </location>
</feature>
<dbReference type="Pfam" id="PF00639">
    <property type="entry name" value="Rotamase"/>
    <property type="match status" value="1"/>
</dbReference>
<dbReference type="PANTHER" id="PTHR47245">
    <property type="entry name" value="PEPTIDYLPROLYL ISOMERASE"/>
    <property type="match status" value="1"/>
</dbReference>
<accession>A0A286R9L7</accession>
<sequence>MQGKEFQFAGKRHIRWKLVLGVLGIVGAAVAIRWFWGSERATAQAPGPGSASTARSTPEAIPAPAPRGNSGASQAPGASGAVTSQPSQPQIVAVVNGEPITRDELRRECLRRYGEEVLESVVNKYLIMEECQRRGITVTAEEIDAEITRMATRFGMPVEAWLKLLKDERGIKPEQYRRDIIWPMLALRKLAGQKLLVTPEELQREFESRYGPAVKARMIVVSRRDLAERLRNEAVAHPDQFGDLAKQYSEDAASASLKGLIQPIRKHVGQKEIEDVAFGLKPGEISPVIPVANQFVILKCEDQLPAVKVRLEDVRAELEEMARDAKLRTVAQEIFQELQKRAQVVNVLNDPQKRQQMPGVAALINGRPIRLEDLGEICIDRHGEEVLELTINRKLIEQACKKRGITITDADVEAEIARLASQNLPPRADGKPDVERWVDMICEQQKITPEIYRHDLVWPTVALKKLVNADVQVTDEDLKKAFEANYGPRVRCRAIVLNNLRRAQQVWEKARANPTEENFADLAEQYSIDPATRALRGEVAPIQKHGGQPNLEEEAFSLKPGEISGIIQVGPETYVILYCLGFTKPVDVDFASVKDILTEDIREKKLRLAMADYFDKLRAAATIDNFLAGTTQSPNLTRRAAGMESTVR</sequence>
<evidence type="ECO:0000259" key="9">
    <source>
        <dbReference type="PROSITE" id="PS50198"/>
    </source>
</evidence>
<dbReference type="GO" id="GO:0003755">
    <property type="term" value="F:peptidyl-prolyl cis-trans isomerase activity"/>
    <property type="evidence" value="ECO:0007669"/>
    <property type="project" value="UniProtKB-KW"/>
</dbReference>
<feature type="domain" description="PpiC" evidence="9">
    <location>
        <begin position="487"/>
        <end position="576"/>
    </location>
</feature>
<evidence type="ECO:0000256" key="2">
    <source>
        <dbReference type="ARBA" id="ARBA00013194"/>
    </source>
</evidence>
<dbReference type="RefSeq" id="WP_168175759.1">
    <property type="nucleotide sequence ID" value="NZ_CP018477.1"/>
</dbReference>
<dbReference type="SUPFAM" id="SSF54534">
    <property type="entry name" value="FKBP-like"/>
    <property type="match status" value="2"/>
</dbReference>